<dbReference type="EMBL" id="FOFU01000009">
    <property type="protein sequence ID" value="SEQ70835.1"/>
    <property type="molecule type" value="Genomic_DNA"/>
</dbReference>
<keyword evidence="6" id="KW-0479">Metal-binding</keyword>
<organism evidence="10 11">
    <name type="scientific">Treponema bryantii</name>
    <dbReference type="NCBI Taxonomy" id="163"/>
    <lineage>
        <taxon>Bacteria</taxon>
        <taxon>Pseudomonadati</taxon>
        <taxon>Spirochaetota</taxon>
        <taxon>Spirochaetia</taxon>
        <taxon>Spirochaetales</taxon>
        <taxon>Treponemataceae</taxon>
        <taxon>Treponema</taxon>
    </lineage>
</organism>
<dbReference type="PANTHER" id="PTHR20941:SF1">
    <property type="entry name" value="FOLIC ACID SYNTHESIS PROTEIN FOL1"/>
    <property type="match status" value="1"/>
</dbReference>
<dbReference type="STRING" id="163.SAMN04487775_102105"/>
<dbReference type="Gene3D" id="3.20.20.20">
    <property type="entry name" value="Dihydropteroate synthase-like"/>
    <property type="match status" value="1"/>
</dbReference>
<name>A0A1H9I8W8_9SPIR</name>
<reference evidence="10 11" key="1">
    <citation type="submission" date="2016-10" db="EMBL/GenBank/DDBJ databases">
        <authorList>
            <person name="de Groot N.N."/>
        </authorList>
    </citation>
    <scope>NUCLEOTIDE SEQUENCE [LARGE SCALE GENOMIC DNA]</scope>
    <source>
        <strain evidence="10 11">B25</strain>
    </source>
</reference>
<evidence type="ECO:0000256" key="7">
    <source>
        <dbReference type="ARBA" id="ARBA00022842"/>
    </source>
</evidence>
<dbReference type="InterPro" id="IPR011005">
    <property type="entry name" value="Dihydropteroate_synth-like_sf"/>
</dbReference>
<evidence type="ECO:0000256" key="1">
    <source>
        <dbReference type="ARBA" id="ARBA00000012"/>
    </source>
</evidence>
<feature type="domain" description="Pterin-binding" evidence="9">
    <location>
        <begin position="17"/>
        <end position="270"/>
    </location>
</feature>
<dbReference type="GO" id="GO:0004156">
    <property type="term" value="F:dihydropteroate synthase activity"/>
    <property type="evidence" value="ECO:0007669"/>
    <property type="project" value="UniProtKB-EC"/>
</dbReference>
<dbReference type="GO" id="GO:0046656">
    <property type="term" value="P:folic acid biosynthetic process"/>
    <property type="evidence" value="ECO:0007669"/>
    <property type="project" value="UniProtKB-KW"/>
</dbReference>
<evidence type="ECO:0000256" key="4">
    <source>
        <dbReference type="ARBA" id="ARBA00012458"/>
    </source>
</evidence>
<dbReference type="InterPro" id="IPR006390">
    <property type="entry name" value="DHP_synth_dom"/>
</dbReference>
<dbReference type="NCBIfam" id="TIGR01496">
    <property type="entry name" value="DHPS"/>
    <property type="match status" value="1"/>
</dbReference>
<evidence type="ECO:0000256" key="3">
    <source>
        <dbReference type="ARBA" id="ARBA00004763"/>
    </source>
</evidence>
<keyword evidence="11" id="KW-1185">Reference proteome</keyword>
<dbReference type="SUPFAM" id="SSF51717">
    <property type="entry name" value="Dihydropteroate synthetase-like"/>
    <property type="match status" value="1"/>
</dbReference>
<evidence type="ECO:0000256" key="6">
    <source>
        <dbReference type="ARBA" id="ARBA00022723"/>
    </source>
</evidence>
<evidence type="ECO:0000313" key="11">
    <source>
        <dbReference type="Proteomes" id="UP000182360"/>
    </source>
</evidence>
<comment type="cofactor">
    <cofactor evidence="2">
        <name>Mg(2+)</name>
        <dbReference type="ChEBI" id="CHEBI:18420"/>
    </cofactor>
</comment>
<dbReference type="OrthoDB" id="9811744at2"/>
<dbReference type="PANTHER" id="PTHR20941">
    <property type="entry name" value="FOLATE SYNTHESIS PROTEINS"/>
    <property type="match status" value="1"/>
</dbReference>
<dbReference type="GO" id="GO:0046872">
    <property type="term" value="F:metal ion binding"/>
    <property type="evidence" value="ECO:0007669"/>
    <property type="project" value="UniProtKB-KW"/>
</dbReference>
<comment type="catalytic activity">
    <reaction evidence="1">
        <text>(7,8-dihydropterin-6-yl)methyl diphosphate + 4-aminobenzoate = 7,8-dihydropteroate + diphosphate</text>
        <dbReference type="Rhea" id="RHEA:19949"/>
        <dbReference type="ChEBI" id="CHEBI:17836"/>
        <dbReference type="ChEBI" id="CHEBI:17839"/>
        <dbReference type="ChEBI" id="CHEBI:33019"/>
        <dbReference type="ChEBI" id="CHEBI:72950"/>
        <dbReference type="EC" id="2.5.1.15"/>
    </reaction>
</comment>
<dbReference type="InterPro" id="IPR000489">
    <property type="entry name" value="Pterin-binding_dom"/>
</dbReference>
<dbReference type="PROSITE" id="PS00793">
    <property type="entry name" value="DHPS_2"/>
    <property type="match status" value="1"/>
</dbReference>
<dbReference type="AlphaFoldDB" id="A0A1H9I8W8"/>
<dbReference type="Proteomes" id="UP000182360">
    <property type="component" value="Unassembled WGS sequence"/>
</dbReference>
<comment type="pathway">
    <text evidence="3">Cofactor biosynthesis; tetrahydrofolate biosynthesis; 7,8-dihydrofolate from 2-amino-4-hydroxy-6-hydroxymethyl-7,8-dihydropteridine diphosphate and 4-aminobenzoate: step 1/2.</text>
</comment>
<keyword evidence="8" id="KW-0289">Folate biosynthesis</keyword>
<dbReference type="CDD" id="cd00739">
    <property type="entry name" value="DHPS"/>
    <property type="match status" value="1"/>
</dbReference>
<sequence length="276" mass="29348">MLQLKFGLKRAATERPAFVMGIVNVTPDSFYPDSRGGVDRALRLIEEGADILDIGGESTRPGYTPVTAEEEISRIMPVIEAVRRESSIPISIDTNKFTVFRAAFAAGADIWNDVTALSGTQTVANSDGTAAAAAEPSIEAAEYIAKTGASVILMHTGPGSIEEVSNFLGQRVVFCVSNGVSSDKIIVDPGIGFGKTTEQNLALIKEPAALCGNRYPVLMALSRKRCIGDMTGRAAEERLAGTLAADMISVQKGAKIIRVHDVSSAIDTLNVMKFLR</sequence>
<dbReference type="RefSeq" id="WP_074644758.1">
    <property type="nucleotide sequence ID" value="NZ_FOFU01000009.1"/>
</dbReference>
<dbReference type="EC" id="2.5.1.15" evidence="4"/>
<keyword evidence="5" id="KW-0808">Transferase</keyword>
<proteinExistence type="predicted"/>
<dbReference type="GO" id="GO:0046654">
    <property type="term" value="P:tetrahydrofolate biosynthetic process"/>
    <property type="evidence" value="ECO:0007669"/>
    <property type="project" value="TreeGrafter"/>
</dbReference>
<dbReference type="InterPro" id="IPR045031">
    <property type="entry name" value="DHP_synth-like"/>
</dbReference>
<evidence type="ECO:0000313" key="10">
    <source>
        <dbReference type="EMBL" id="SEQ70835.1"/>
    </source>
</evidence>
<dbReference type="Pfam" id="PF00809">
    <property type="entry name" value="Pterin_bind"/>
    <property type="match status" value="1"/>
</dbReference>
<evidence type="ECO:0000256" key="2">
    <source>
        <dbReference type="ARBA" id="ARBA00001946"/>
    </source>
</evidence>
<evidence type="ECO:0000259" key="9">
    <source>
        <dbReference type="PROSITE" id="PS50972"/>
    </source>
</evidence>
<keyword evidence="7" id="KW-0460">Magnesium</keyword>
<dbReference type="PROSITE" id="PS50972">
    <property type="entry name" value="PTERIN_BINDING"/>
    <property type="match status" value="1"/>
</dbReference>
<protein>
    <recommendedName>
        <fullName evidence="4">dihydropteroate synthase</fullName>
        <ecNumber evidence="4">2.5.1.15</ecNumber>
    </recommendedName>
</protein>
<gene>
    <name evidence="10" type="ORF">SAMN04487977_10911</name>
</gene>
<evidence type="ECO:0000256" key="8">
    <source>
        <dbReference type="ARBA" id="ARBA00022909"/>
    </source>
</evidence>
<dbReference type="GO" id="GO:0005829">
    <property type="term" value="C:cytosol"/>
    <property type="evidence" value="ECO:0007669"/>
    <property type="project" value="TreeGrafter"/>
</dbReference>
<evidence type="ECO:0000256" key="5">
    <source>
        <dbReference type="ARBA" id="ARBA00022679"/>
    </source>
</evidence>
<accession>A0A1H9I8W8</accession>